<dbReference type="STRING" id="212602.A0A420HRE0"/>
<evidence type="ECO:0000256" key="1">
    <source>
        <dbReference type="SAM" id="MobiDB-lite"/>
    </source>
</evidence>
<dbReference type="EMBL" id="MCFK01005544">
    <property type="protein sequence ID" value="RKF59986.1"/>
    <property type="molecule type" value="Genomic_DNA"/>
</dbReference>
<dbReference type="Pfam" id="PF12824">
    <property type="entry name" value="MRP-L20"/>
    <property type="match status" value="1"/>
</dbReference>
<dbReference type="GO" id="GO:0003735">
    <property type="term" value="F:structural constituent of ribosome"/>
    <property type="evidence" value="ECO:0007669"/>
    <property type="project" value="TreeGrafter"/>
</dbReference>
<organism evidence="2 3">
    <name type="scientific">Erysiphe neolycopersici</name>
    <dbReference type="NCBI Taxonomy" id="212602"/>
    <lineage>
        <taxon>Eukaryota</taxon>
        <taxon>Fungi</taxon>
        <taxon>Dikarya</taxon>
        <taxon>Ascomycota</taxon>
        <taxon>Pezizomycotina</taxon>
        <taxon>Leotiomycetes</taxon>
        <taxon>Erysiphales</taxon>
        <taxon>Erysiphaceae</taxon>
        <taxon>Erysiphe</taxon>
    </lineage>
</organism>
<dbReference type="GO" id="GO:0005762">
    <property type="term" value="C:mitochondrial large ribosomal subunit"/>
    <property type="evidence" value="ECO:0007669"/>
    <property type="project" value="TreeGrafter"/>
</dbReference>
<feature type="compositionally biased region" description="Basic and acidic residues" evidence="1">
    <location>
        <begin position="196"/>
        <end position="213"/>
    </location>
</feature>
<sequence length="238" mass="27379">MTSSGLSLTNTGYLDINAVALFPLKATMEVRSTYRLSRKTYNFLFRLNNTVVSSCRHESTYRRNKSRLNVKPDPSFLNFDNSPQQDHIIFNPPHSAPSVFHTPLKFLPPNDKRIKLLSTTAAKHLSLRHSPSLVKLPPPMRPKELNIPRGHLNAEAIAEIQHLNNKDPNTWTNKKLARKFNCSSEFVSVCLRHAGGDPSRRKAEIKAKWDHVESQWGPRRKKAREDRQKRWNAALRDE</sequence>
<dbReference type="PANTHER" id="PTHR28266">
    <property type="entry name" value="54S RIBOSOMAL PROTEIN L20, MITOCHONDRIAL"/>
    <property type="match status" value="1"/>
</dbReference>
<feature type="region of interest" description="Disordered" evidence="1">
    <location>
        <begin position="196"/>
        <end position="238"/>
    </location>
</feature>
<keyword evidence="3" id="KW-1185">Reference proteome</keyword>
<comment type="caution">
    <text evidence="2">The sequence shown here is derived from an EMBL/GenBank/DDBJ whole genome shotgun (WGS) entry which is preliminary data.</text>
</comment>
<proteinExistence type="predicted"/>
<keyword evidence="2" id="KW-0687">Ribonucleoprotein</keyword>
<feature type="compositionally biased region" description="Basic and acidic residues" evidence="1">
    <location>
        <begin position="223"/>
        <end position="238"/>
    </location>
</feature>
<accession>A0A420HRE0</accession>
<dbReference type="AlphaFoldDB" id="A0A420HRE0"/>
<evidence type="ECO:0000313" key="3">
    <source>
        <dbReference type="Proteomes" id="UP000286134"/>
    </source>
</evidence>
<dbReference type="Proteomes" id="UP000286134">
    <property type="component" value="Unassembled WGS sequence"/>
</dbReference>
<name>A0A420HRE0_9PEZI</name>
<reference evidence="2 3" key="1">
    <citation type="journal article" date="2018" name="BMC Genomics">
        <title>Comparative genome analyses reveal sequence features reflecting distinct modes of host-adaptation between dicot and monocot powdery mildew.</title>
        <authorList>
            <person name="Wu Y."/>
            <person name="Ma X."/>
            <person name="Pan Z."/>
            <person name="Kale S.D."/>
            <person name="Song Y."/>
            <person name="King H."/>
            <person name="Zhang Q."/>
            <person name="Presley C."/>
            <person name="Deng X."/>
            <person name="Wei C.I."/>
            <person name="Xiao S."/>
        </authorList>
    </citation>
    <scope>NUCLEOTIDE SEQUENCE [LARGE SCALE GENOMIC DNA]</scope>
    <source>
        <strain evidence="2">UMSG2</strain>
    </source>
</reference>
<protein>
    <submittedName>
        <fullName evidence="2">Putative 60s ribosomal protein</fullName>
    </submittedName>
</protein>
<evidence type="ECO:0000313" key="2">
    <source>
        <dbReference type="EMBL" id="RKF59986.1"/>
    </source>
</evidence>
<dbReference type="OrthoDB" id="6021263at2759"/>
<dbReference type="PANTHER" id="PTHR28266:SF1">
    <property type="entry name" value="LARGE RIBOSOMAL SUBUNIT PROTEIN ML58"/>
    <property type="match status" value="1"/>
</dbReference>
<gene>
    <name evidence="2" type="ORF">OnM2_055080</name>
</gene>
<keyword evidence="2" id="KW-0689">Ribosomal protein</keyword>
<dbReference type="InterPro" id="IPR024388">
    <property type="entry name" value="Ribosomal_mL58"/>
</dbReference>